<dbReference type="EMBL" id="JARKIE010000534">
    <property type="protein sequence ID" value="KAJ7629625.1"/>
    <property type="molecule type" value="Genomic_DNA"/>
</dbReference>
<sequence length="360" mass="39624">MSESVAGTADAEDVSTMAKDPYDVDSIVRDRGNFRLLHCLILDFVDHHAVFWAYILISPRVSFTSLETSLINCAGNGFALTIRLDDLAVLEDEMVADTHPSPRAFARAAVIAVLPYMSLCSELFLQAANAHVLDSMLSYLRACRADALTHFTVTFALDNYFLFEPPSISGFQFASIPLYGRPFSPMTIFSVIAILMDRPTITFFSTPSPANAVALEILHLCFEGSRTMAYFGARLVLPRLKTVQITFSDRDDLECVSLYPHILNAAPHVVLAAAEEFFEAFHTASGLPCPGSTVNWNACPVLEHLVLRGVHVVAMRTTLLVREALRYPQVATVLLEDANSIVDPAVTAWFSTRSISLTVK</sequence>
<name>A0AAD7FN15_MYCRO</name>
<evidence type="ECO:0000313" key="1">
    <source>
        <dbReference type="EMBL" id="KAJ7629625.1"/>
    </source>
</evidence>
<protein>
    <submittedName>
        <fullName evidence="1">Uncharacterized protein</fullName>
    </submittedName>
</protein>
<evidence type="ECO:0000313" key="2">
    <source>
        <dbReference type="Proteomes" id="UP001221757"/>
    </source>
</evidence>
<dbReference type="Proteomes" id="UP001221757">
    <property type="component" value="Unassembled WGS sequence"/>
</dbReference>
<accession>A0AAD7FN15</accession>
<gene>
    <name evidence="1" type="ORF">B0H17DRAFT_1150495</name>
</gene>
<organism evidence="1 2">
    <name type="scientific">Mycena rosella</name>
    <name type="common">Pink bonnet</name>
    <name type="synonym">Agaricus rosellus</name>
    <dbReference type="NCBI Taxonomy" id="1033263"/>
    <lineage>
        <taxon>Eukaryota</taxon>
        <taxon>Fungi</taxon>
        <taxon>Dikarya</taxon>
        <taxon>Basidiomycota</taxon>
        <taxon>Agaricomycotina</taxon>
        <taxon>Agaricomycetes</taxon>
        <taxon>Agaricomycetidae</taxon>
        <taxon>Agaricales</taxon>
        <taxon>Marasmiineae</taxon>
        <taxon>Mycenaceae</taxon>
        <taxon>Mycena</taxon>
    </lineage>
</organism>
<reference evidence="1" key="1">
    <citation type="submission" date="2023-03" db="EMBL/GenBank/DDBJ databases">
        <title>Massive genome expansion in bonnet fungi (Mycena s.s.) driven by repeated elements and novel gene families across ecological guilds.</title>
        <authorList>
            <consortium name="Lawrence Berkeley National Laboratory"/>
            <person name="Harder C.B."/>
            <person name="Miyauchi S."/>
            <person name="Viragh M."/>
            <person name="Kuo A."/>
            <person name="Thoen E."/>
            <person name="Andreopoulos B."/>
            <person name="Lu D."/>
            <person name="Skrede I."/>
            <person name="Drula E."/>
            <person name="Henrissat B."/>
            <person name="Morin E."/>
            <person name="Kohler A."/>
            <person name="Barry K."/>
            <person name="LaButti K."/>
            <person name="Morin E."/>
            <person name="Salamov A."/>
            <person name="Lipzen A."/>
            <person name="Mereny Z."/>
            <person name="Hegedus B."/>
            <person name="Baldrian P."/>
            <person name="Stursova M."/>
            <person name="Weitz H."/>
            <person name="Taylor A."/>
            <person name="Grigoriev I.V."/>
            <person name="Nagy L.G."/>
            <person name="Martin F."/>
            <person name="Kauserud H."/>
        </authorList>
    </citation>
    <scope>NUCLEOTIDE SEQUENCE</scope>
    <source>
        <strain evidence="1">CBHHK067</strain>
    </source>
</reference>
<keyword evidence="2" id="KW-1185">Reference proteome</keyword>
<proteinExistence type="predicted"/>
<comment type="caution">
    <text evidence="1">The sequence shown here is derived from an EMBL/GenBank/DDBJ whole genome shotgun (WGS) entry which is preliminary data.</text>
</comment>
<dbReference type="AlphaFoldDB" id="A0AAD7FN15"/>